<dbReference type="GO" id="GO:0005634">
    <property type="term" value="C:nucleus"/>
    <property type="evidence" value="ECO:0007669"/>
    <property type="project" value="UniProtKB-SubCell"/>
</dbReference>
<feature type="region of interest" description="Disordered" evidence="8">
    <location>
        <begin position="592"/>
        <end position="644"/>
    </location>
</feature>
<dbReference type="CDD" id="cd02670">
    <property type="entry name" value="Peptidase_C19N"/>
    <property type="match status" value="1"/>
</dbReference>
<evidence type="ECO:0000256" key="2">
    <source>
        <dbReference type="ARBA" id="ARBA00009085"/>
    </source>
</evidence>
<evidence type="ECO:0000256" key="1">
    <source>
        <dbReference type="ARBA" id="ARBA00000707"/>
    </source>
</evidence>
<dbReference type="Proteomes" id="UP000838763">
    <property type="component" value="Unassembled WGS sequence"/>
</dbReference>
<dbReference type="OrthoDB" id="6287070at2759"/>
<comment type="caution">
    <text evidence="10">The sequence shown here is derived from an EMBL/GenBank/DDBJ whole genome shotgun (WGS) entry which is preliminary data.</text>
</comment>
<evidence type="ECO:0000256" key="7">
    <source>
        <dbReference type="ARBA" id="ARBA00022807"/>
    </source>
</evidence>
<evidence type="ECO:0000313" key="10">
    <source>
        <dbReference type="EMBL" id="CAI4210386.1"/>
    </source>
</evidence>
<dbReference type="SUPFAM" id="SSF54001">
    <property type="entry name" value="Cysteine proteinases"/>
    <property type="match status" value="1"/>
</dbReference>
<feature type="compositionally biased region" description="Low complexity" evidence="8">
    <location>
        <begin position="761"/>
        <end position="774"/>
    </location>
</feature>
<keyword evidence="7" id="KW-0788">Thiol protease</keyword>
<evidence type="ECO:0000256" key="3">
    <source>
        <dbReference type="ARBA" id="ARBA00012759"/>
    </source>
</evidence>
<feature type="compositionally biased region" description="Low complexity" evidence="8">
    <location>
        <begin position="693"/>
        <end position="728"/>
    </location>
</feature>
<organism evidence="10 11">
    <name type="scientific">Parascedosporium putredinis</name>
    <dbReference type="NCBI Taxonomy" id="1442378"/>
    <lineage>
        <taxon>Eukaryota</taxon>
        <taxon>Fungi</taxon>
        <taxon>Dikarya</taxon>
        <taxon>Ascomycota</taxon>
        <taxon>Pezizomycotina</taxon>
        <taxon>Sordariomycetes</taxon>
        <taxon>Hypocreomycetidae</taxon>
        <taxon>Microascales</taxon>
        <taxon>Microascaceae</taxon>
        <taxon>Parascedosporium</taxon>
    </lineage>
</organism>
<comment type="similarity">
    <text evidence="2">Belongs to the peptidase C19 family.</text>
</comment>
<gene>
    <name evidence="10" type="ORF">PPNO1_LOCUS188</name>
</gene>
<feature type="compositionally biased region" description="Polar residues" evidence="8">
    <location>
        <begin position="613"/>
        <end position="644"/>
    </location>
</feature>
<dbReference type="InterPro" id="IPR050164">
    <property type="entry name" value="Peptidase_C19"/>
</dbReference>
<dbReference type="PROSITE" id="PS50235">
    <property type="entry name" value="USP_3"/>
    <property type="match status" value="1"/>
</dbReference>
<dbReference type="Pfam" id="PF00443">
    <property type="entry name" value="UCH"/>
    <property type="match status" value="1"/>
</dbReference>
<feature type="compositionally biased region" description="Basic and acidic residues" evidence="8">
    <location>
        <begin position="8"/>
        <end position="29"/>
    </location>
</feature>
<evidence type="ECO:0000313" key="11">
    <source>
        <dbReference type="Proteomes" id="UP000838763"/>
    </source>
</evidence>
<feature type="region of interest" description="Disordered" evidence="8">
    <location>
        <begin position="1"/>
        <end position="31"/>
    </location>
</feature>
<evidence type="ECO:0000256" key="4">
    <source>
        <dbReference type="ARBA" id="ARBA00022670"/>
    </source>
</evidence>
<reference evidence="10" key="1">
    <citation type="submission" date="2022-11" db="EMBL/GenBank/DDBJ databases">
        <authorList>
            <person name="Scott C."/>
            <person name="Bruce N."/>
        </authorList>
    </citation>
    <scope>NUCLEOTIDE SEQUENCE</scope>
</reference>
<dbReference type="Gene3D" id="3.90.70.10">
    <property type="entry name" value="Cysteine proteinases"/>
    <property type="match status" value="2"/>
</dbReference>
<dbReference type="GO" id="GO:0004843">
    <property type="term" value="F:cysteine-type deubiquitinase activity"/>
    <property type="evidence" value="ECO:0007669"/>
    <property type="project" value="UniProtKB-EC"/>
</dbReference>
<evidence type="ECO:0000256" key="8">
    <source>
        <dbReference type="SAM" id="MobiDB-lite"/>
    </source>
</evidence>
<evidence type="ECO:0000256" key="6">
    <source>
        <dbReference type="ARBA" id="ARBA00022801"/>
    </source>
</evidence>
<sequence length="836" mass="91816">MHPRKLLNLRDKNGSISRREKNGDSDQHGLGKIRPRSAELFFSLFKPDTSKHITKDDHLKDQEGQKIEKVAAKLAEINITGAAPEYIRNTLATKFADGDVDRAARFIDFQQKAAAGKIVRYSPNVMMLGAVNRGNVTCYLDALLFAMFSRFDAFERMLKRVEFDNEPRQKLATLLRLWVNLLRSGELIQTDTTELIQNTLAECGWTDAKFLEQQDTSEAFNFITETLELPLLSLKVDLFHQGKTDEDDHKIIYERLLNLAVPPDPDGKGIKLEDCLEEYFNAQVDVFRDSLDEKAAARRPRIRMPASCLGQVSPVNDLDTAITTTPTDIEAEATPQPLASPQRASIPHTLTNESQASSSSAPPPLRPRAATVIQRVILDEYGRATSDSNLSPLQRTTTKGSVVVKAVTIPAWQFFRLMPWHTPSAPKEINEPESIDDLEKNIRQRPVLGICLKRYAMTQDGFPIRQNTHIDIPDVLRLPNFMLASDESVEEDPHGLSTGYKLVLQSVVCHRGDSLHSGHYIALARVDPKLLTENRRCDPDPPPDYEEAQWVKFDDLSVDGRVTYVDDIRKTLEEEMPYLLFYQIVPTVEVPASTDGTNTEPPSYTDLGAATDGASSTAPTSLGGSPRNSVSATPASFSTTNQPSIRLSTELDLTRSFGTSGDEGLFGTSSLDNSRRQSAVFSDSFGDSLPVLSTAGSQSPPAGASSEESTATRLSRAAARFSRGSKSRTPSQQGDNRISSTIRHLGLLRSSKEPLRDPTSAPLAAPAANGAAPPDGSEDGSALDHVAPIEDLSAPTATAANHIPAPASKHRRGKTKAIERREKAKSDDPERECTVM</sequence>
<dbReference type="PANTHER" id="PTHR24006">
    <property type="entry name" value="UBIQUITIN CARBOXYL-TERMINAL HYDROLASE"/>
    <property type="match status" value="1"/>
</dbReference>
<keyword evidence="6" id="KW-0378">Hydrolase</keyword>
<comment type="catalytic activity">
    <reaction evidence="1">
        <text>Thiol-dependent hydrolysis of ester, thioester, amide, peptide and isopeptide bonds formed by the C-terminal Gly of ubiquitin (a 76-residue protein attached to proteins as an intracellular targeting signal).</text>
        <dbReference type="EC" id="3.4.19.12"/>
    </reaction>
</comment>
<dbReference type="GO" id="GO:0005829">
    <property type="term" value="C:cytosol"/>
    <property type="evidence" value="ECO:0007669"/>
    <property type="project" value="TreeGrafter"/>
</dbReference>
<dbReference type="GO" id="GO:0016579">
    <property type="term" value="P:protein deubiquitination"/>
    <property type="evidence" value="ECO:0007669"/>
    <property type="project" value="InterPro"/>
</dbReference>
<keyword evidence="11" id="KW-1185">Reference proteome</keyword>
<dbReference type="InterPro" id="IPR038765">
    <property type="entry name" value="Papain-like_cys_pep_sf"/>
</dbReference>
<accession>A0A9P1GU73</accession>
<dbReference type="EC" id="3.4.19.12" evidence="3"/>
<evidence type="ECO:0000256" key="5">
    <source>
        <dbReference type="ARBA" id="ARBA00022786"/>
    </source>
</evidence>
<dbReference type="AlphaFoldDB" id="A0A9P1GU73"/>
<proteinExistence type="inferred from homology"/>
<feature type="domain" description="USP" evidence="9">
    <location>
        <begin position="128"/>
        <end position="585"/>
    </location>
</feature>
<evidence type="ECO:0000259" key="9">
    <source>
        <dbReference type="PROSITE" id="PS50235"/>
    </source>
</evidence>
<keyword evidence="4" id="KW-0645">Protease</keyword>
<dbReference type="PANTHER" id="PTHR24006:SF722">
    <property type="entry name" value="UBIQUITIN CARBOXYL-TERMINAL HYDROLASE 48"/>
    <property type="match status" value="1"/>
</dbReference>
<feature type="compositionally biased region" description="Polar residues" evidence="8">
    <location>
        <begin position="729"/>
        <end position="742"/>
    </location>
</feature>
<dbReference type="EMBL" id="CALLCH030000001">
    <property type="protein sequence ID" value="CAI4210386.1"/>
    <property type="molecule type" value="Genomic_DNA"/>
</dbReference>
<name>A0A9P1GU73_9PEZI</name>
<dbReference type="InterPro" id="IPR001394">
    <property type="entry name" value="Peptidase_C19_UCH"/>
</dbReference>
<keyword evidence="5" id="KW-0833">Ubl conjugation pathway</keyword>
<protein>
    <recommendedName>
        <fullName evidence="3">ubiquitinyl hydrolase 1</fullName>
        <ecNumber evidence="3">3.4.19.12</ecNumber>
    </recommendedName>
</protein>
<dbReference type="InterPro" id="IPR028889">
    <property type="entry name" value="USP"/>
</dbReference>
<dbReference type="GO" id="GO:0006508">
    <property type="term" value="P:proteolysis"/>
    <property type="evidence" value="ECO:0007669"/>
    <property type="project" value="UniProtKB-KW"/>
</dbReference>
<feature type="compositionally biased region" description="Basic and acidic residues" evidence="8">
    <location>
        <begin position="816"/>
        <end position="836"/>
    </location>
</feature>
<feature type="region of interest" description="Disordered" evidence="8">
    <location>
        <begin position="691"/>
        <end position="836"/>
    </location>
</feature>